<keyword evidence="3" id="KW-1185">Reference proteome</keyword>
<dbReference type="Proteomes" id="UP000242915">
    <property type="component" value="Unassembled WGS sequence"/>
</dbReference>
<sequence>MSWKQSTFALPLVIGLLSLLGLFCALLGDGMWDWVAWLGLGIPALLGCWPLLFRPRKPTTR</sequence>
<gene>
    <name evidence="2" type="ORF">SAMN05216255_3729</name>
</gene>
<keyword evidence="1" id="KW-1133">Transmembrane helix</keyword>
<evidence type="ECO:0008006" key="4">
    <source>
        <dbReference type="Google" id="ProtNLM"/>
    </source>
</evidence>
<accession>A0A239I9Q7</accession>
<feature type="transmembrane region" description="Helical" evidence="1">
    <location>
        <begin position="7"/>
        <end position="28"/>
    </location>
</feature>
<dbReference type="EMBL" id="FZOG01000006">
    <property type="protein sequence ID" value="SNS89074.1"/>
    <property type="molecule type" value="Genomic_DNA"/>
</dbReference>
<proteinExistence type="predicted"/>
<reference evidence="3" key="1">
    <citation type="submission" date="2017-06" db="EMBL/GenBank/DDBJ databases">
        <authorList>
            <person name="Varghese N."/>
            <person name="Submissions S."/>
        </authorList>
    </citation>
    <scope>NUCLEOTIDE SEQUENCE [LARGE SCALE GENOMIC DNA]</scope>
    <source>
        <strain evidence="3">CIP 108523</strain>
    </source>
</reference>
<organism evidence="2 3">
    <name type="scientific">Pseudomonas segetis</name>
    <dbReference type="NCBI Taxonomy" id="298908"/>
    <lineage>
        <taxon>Bacteria</taxon>
        <taxon>Pseudomonadati</taxon>
        <taxon>Pseudomonadota</taxon>
        <taxon>Gammaproteobacteria</taxon>
        <taxon>Pseudomonadales</taxon>
        <taxon>Pseudomonadaceae</taxon>
        <taxon>Pseudomonas</taxon>
    </lineage>
</organism>
<keyword evidence="1" id="KW-0812">Transmembrane</keyword>
<evidence type="ECO:0000256" key="1">
    <source>
        <dbReference type="SAM" id="Phobius"/>
    </source>
</evidence>
<dbReference type="RefSeq" id="WP_010485921.1">
    <property type="nucleotide sequence ID" value="NZ_FZOG01000006.1"/>
</dbReference>
<feature type="transmembrane region" description="Helical" evidence="1">
    <location>
        <begin position="34"/>
        <end position="53"/>
    </location>
</feature>
<keyword evidence="1" id="KW-0472">Membrane</keyword>
<name>A0A239I9Q7_9PSED</name>
<evidence type="ECO:0000313" key="3">
    <source>
        <dbReference type="Proteomes" id="UP000242915"/>
    </source>
</evidence>
<evidence type="ECO:0000313" key="2">
    <source>
        <dbReference type="EMBL" id="SNS89074.1"/>
    </source>
</evidence>
<protein>
    <recommendedName>
        <fullName evidence="4">DUF4175 domain-containing protein</fullName>
    </recommendedName>
</protein>
<dbReference type="AlphaFoldDB" id="A0A239I9Q7"/>